<evidence type="ECO:0000259" key="4">
    <source>
        <dbReference type="Pfam" id="PF03775"/>
    </source>
</evidence>
<dbReference type="GO" id="GO:0000902">
    <property type="term" value="P:cell morphogenesis"/>
    <property type="evidence" value="ECO:0007669"/>
    <property type="project" value="InterPro"/>
</dbReference>
<dbReference type="RefSeq" id="YP_009530875.1">
    <property type="nucleotide sequence ID" value="NC_039737.1"/>
</dbReference>
<dbReference type="Pfam" id="PF03775">
    <property type="entry name" value="MinC_C"/>
    <property type="match status" value="1"/>
</dbReference>
<dbReference type="InterPro" id="IPR036145">
    <property type="entry name" value="MinC_C_sf"/>
</dbReference>
<keyword evidence="2" id="KW-0717">Septation</keyword>
<evidence type="ECO:0000256" key="2">
    <source>
        <dbReference type="ARBA" id="ARBA00023210"/>
    </source>
</evidence>
<keyword evidence="1" id="KW-0132">Cell division</keyword>
<feature type="domain" description="Septum formation inhibitor MinC C-terminal" evidence="4">
    <location>
        <begin position="85"/>
        <end position="181"/>
    </location>
</feature>
<dbReference type="GO" id="GO:0051726">
    <property type="term" value="P:regulation of cell cycle"/>
    <property type="evidence" value="ECO:0007669"/>
    <property type="project" value="InterPro"/>
</dbReference>
<keyword evidence="5" id="KW-0934">Plastid</keyword>
<dbReference type="GeneID" id="38331505"/>
<dbReference type="PANTHER" id="PTHR34108">
    <property type="entry name" value="SEPTUM SITE-DETERMINING PROTEIN MINC"/>
    <property type="match status" value="1"/>
</dbReference>
<proteinExistence type="predicted"/>
<dbReference type="AlphaFoldDB" id="A0A385I105"/>
<name>A0A385I105_9EUKA</name>
<protein>
    <submittedName>
        <fullName evidence="5">Putative septum site-determining protein</fullName>
    </submittedName>
</protein>
<dbReference type="InterPro" id="IPR013033">
    <property type="entry name" value="MinC"/>
</dbReference>
<evidence type="ECO:0000256" key="1">
    <source>
        <dbReference type="ARBA" id="ARBA00022618"/>
    </source>
</evidence>
<dbReference type="SUPFAM" id="SSF63848">
    <property type="entry name" value="Cell-division inhibitor MinC, C-terminal domain"/>
    <property type="match status" value="1"/>
</dbReference>
<keyword evidence="3" id="KW-0131">Cell cycle</keyword>
<dbReference type="InterPro" id="IPR005526">
    <property type="entry name" value="Septum_form_inhib_MinC_C"/>
</dbReference>
<dbReference type="GO" id="GO:0051301">
    <property type="term" value="P:cell division"/>
    <property type="evidence" value="ECO:0007669"/>
    <property type="project" value="UniProtKB-KW"/>
</dbReference>
<accession>A0A385I105</accession>
<organism evidence="5">
    <name type="scientific">Paulinella micropora</name>
    <dbReference type="NCBI Taxonomy" id="1928728"/>
    <lineage>
        <taxon>Eukaryota</taxon>
        <taxon>Sar</taxon>
        <taxon>Rhizaria</taxon>
        <taxon>Cercozoa</taxon>
        <taxon>Imbricatea</taxon>
        <taxon>Silicofilosea</taxon>
        <taxon>Euglyphida</taxon>
        <taxon>Paulinellidae</taxon>
        <taxon>Paulinella</taxon>
    </lineage>
</organism>
<evidence type="ECO:0000313" key="5">
    <source>
        <dbReference type="EMBL" id="AXY63564.1"/>
    </source>
</evidence>
<dbReference type="InterPro" id="IPR016098">
    <property type="entry name" value="CAP/MinC_C"/>
</dbReference>
<geneLocation type="plastid" evidence="5"/>
<evidence type="ECO:0000256" key="3">
    <source>
        <dbReference type="ARBA" id="ARBA00023306"/>
    </source>
</evidence>
<dbReference type="EMBL" id="MG976688">
    <property type="protein sequence ID" value="AXY63564.1"/>
    <property type="molecule type" value="Genomic_DNA"/>
</dbReference>
<dbReference type="PANTHER" id="PTHR34108:SF1">
    <property type="entry name" value="SEPTUM SITE-DETERMINING PROTEIN MINC"/>
    <property type="match status" value="1"/>
</dbReference>
<reference evidence="5" key="1">
    <citation type="submission" date="2018-02" db="EMBL/GenBank/DDBJ databases">
        <title>Genome reduction pattern in chromatophore genome of Paulinella.</title>
        <authorList>
            <person name="Lhee D."/>
            <person name="Yoon H.S."/>
        </authorList>
    </citation>
    <scope>NUCLEOTIDE SEQUENCE</scope>
    <source>
        <strain evidence="5">NZ27</strain>
    </source>
</reference>
<sequence length="193" mass="21290">MMSELPIGFIVVSSHNWTLTRFSIQALLRKLDSRGMKVEVWESKRPEVRMIVSSLGILAKGEDRQQSDMKNQTVLDSVREEIIIHRGTLRSGDTLVAPGTILLLGDVNPGAIISSVGDVMIWGKLRGIAHAGCLGNQKARIVAMHLRPLQLRIAQIVARVTDDKPGMGLAEEAQIFEGNIRITLAYPGWSNRT</sequence>
<gene>
    <name evidence="5" type="primary">minC</name>
    <name evidence="5" type="ORF">PMNZ_635</name>
</gene>
<dbReference type="Gene3D" id="2.160.20.70">
    <property type="match status" value="1"/>
</dbReference>